<dbReference type="Proteomes" id="UP001172386">
    <property type="component" value="Unassembled WGS sequence"/>
</dbReference>
<dbReference type="EMBL" id="JAPDRQ010000088">
    <property type="protein sequence ID" value="KAJ9655860.1"/>
    <property type="molecule type" value="Genomic_DNA"/>
</dbReference>
<accession>A0ACC3A5W5</accession>
<gene>
    <name evidence="1" type="ORF">H2198_005397</name>
</gene>
<comment type="caution">
    <text evidence="1">The sequence shown here is derived from an EMBL/GenBank/DDBJ whole genome shotgun (WGS) entry which is preliminary data.</text>
</comment>
<evidence type="ECO:0000313" key="1">
    <source>
        <dbReference type="EMBL" id="KAJ9655860.1"/>
    </source>
</evidence>
<organism evidence="1 2">
    <name type="scientific">Neophaeococcomyces mojaviensis</name>
    <dbReference type="NCBI Taxonomy" id="3383035"/>
    <lineage>
        <taxon>Eukaryota</taxon>
        <taxon>Fungi</taxon>
        <taxon>Dikarya</taxon>
        <taxon>Ascomycota</taxon>
        <taxon>Pezizomycotina</taxon>
        <taxon>Eurotiomycetes</taxon>
        <taxon>Chaetothyriomycetidae</taxon>
        <taxon>Chaetothyriales</taxon>
        <taxon>Chaetothyriales incertae sedis</taxon>
        <taxon>Neophaeococcomyces</taxon>
    </lineage>
</organism>
<name>A0ACC3A5W5_9EURO</name>
<evidence type="ECO:0000313" key="2">
    <source>
        <dbReference type="Proteomes" id="UP001172386"/>
    </source>
</evidence>
<proteinExistence type="predicted"/>
<reference evidence="1" key="1">
    <citation type="submission" date="2022-10" db="EMBL/GenBank/DDBJ databases">
        <title>Culturing micro-colonial fungi from biological soil crusts in the Mojave desert and describing Neophaeococcomyces mojavensis, and introducing the new genera and species Taxawa tesnikishii.</title>
        <authorList>
            <person name="Kurbessoian T."/>
            <person name="Stajich J.E."/>
        </authorList>
    </citation>
    <scope>NUCLEOTIDE SEQUENCE</scope>
    <source>
        <strain evidence="1">JES_112</strain>
    </source>
</reference>
<keyword evidence="2" id="KW-1185">Reference proteome</keyword>
<protein>
    <submittedName>
        <fullName evidence="1">Uncharacterized protein</fullName>
    </submittedName>
</protein>
<sequence>MATDDMATDNTATDNMATDLLQKLPSEVRLKVYREYFPPKCFFFVSSHGFQWSRSASSDAKDDSLYLDILLVNKLANTEAREIFFNESEFFLKTPYDPVKRYPQFLDAKAGHMIERMRKLTVGWEHAQAVVDCCYYRGKTAPSNRLQKLCITEDLELMSYHEQSHVARLMELLEVRKPCVEKVFFGWRRPGRMHHFLIVVDADKVVTIHSPTKADYQLVKTNLILEGPFNDTTKFQFVRNMRFITSEDILP</sequence>